<protein>
    <submittedName>
        <fullName evidence="2">Uncharacterized protein</fullName>
    </submittedName>
</protein>
<dbReference type="HOGENOM" id="CLU_1982265_0_0_1"/>
<organism evidence="2 3">
    <name type="scientific">Paxillus involutus ATCC 200175</name>
    <dbReference type="NCBI Taxonomy" id="664439"/>
    <lineage>
        <taxon>Eukaryota</taxon>
        <taxon>Fungi</taxon>
        <taxon>Dikarya</taxon>
        <taxon>Basidiomycota</taxon>
        <taxon>Agaricomycotina</taxon>
        <taxon>Agaricomycetes</taxon>
        <taxon>Agaricomycetidae</taxon>
        <taxon>Boletales</taxon>
        <taxon>Paxilineae</taxon>
        <taxon>Paxillaceae</taxon>
        <taxon>Paxillus</taxon>
    </lineage>
</organism>
<keyword evidence="3" id="KW-1185">Reference proteome</keyword>
<dbReference type="EMBL" id="KN819393">
    <property type="protein sequence ID" value="KIJ10890.1"/>
    <property type="molecule type" value="Genomic_DNA"/>
</dbReference>
<gene>
    <name evidence="2" type="ORF">PAXINDRAFT_181960</name>
</gene>
<name>A0A0C9T5A5_PAXIN</name>
<feature type="region of interest" description="Disordered" evidence="1">
    <location>
        <begin position="1"/>
        <end position="34"/>
    </location>
</feature>
<dbReference type="OrthoDB" id="10489332at2759"/>
<accession>A0A0C9T5A5</accession>
<reference evidence="3" key="2">
    <citation type="submission" date="2015-01" db="EMBL/GenBank/DDBJ databases">
        <title>Evolutionary Origins and Diversification of the Mycorrhizal Mutualists.</title>
        <authorList>
            <consortium name="DOE Joint Genome Institute"/>
            <consortium name="Mycorrhizal Genomics Consortium"/>
            <person name="Kohler A."/>
            <person name="Kuo A."/>
            <person name="Nagy L.G."/>
            <person name="Floudas D."/>
            <person name="Copeland A."/>
            <person name="Barry K.W."/>
            <person name="Cichocki N."/>
            <person name="Veneault-Fourrey C."/>
            <person name="LaButti K."/>
            <person name="Lindquist E.A."/>
            <person name="Lipzen A."/>
            <person name="Lundell T."/>
            <person name="Morin E."/>
            <person name="Murat C."/>
            <person name="Riley R."/>
            <person name="Ohm R."/>
            <person name="Sun H."/>
            <person name="Tunlid A."/>
            <person name="Henrissat B."/>
            <person name="Grigoriev I.V."/>
            <person name="Hibbett D.S."/>
            <person name="Martin F."/>
        </authorList>
    </citation>
    <scope>NUCLEOTIDE SEQUENCE [LARGE SCALE GENOMIC DNA]</scope>
    <source>
        <strain evidence="3">ATCC 200175</strain>
    </source>
</reference>
<dbReference type="AlphaFoldDB" id="A0A0C9T5A5"/>
<proteinExistence type="predicted"/>
<reference evidence="2 3" key="1">
    <citation type="submission" date="2014-06" db="EMBL/GenBank/DDBJ databases">
        <authorList>
            <consortium name="DOE Joint Genome Institute"/>
            <person name="Kuo A."/>
            <person name="Kohler A."/>
            <person name="Nagy L.G."/>
            <person name="Floudas D."/>
            <person name="Copeland A."/>
            <person name="Barry K.W."/>
            <person name="Cichocki N."/>
            <person name="Veneault-Fourrey C."/>
            <person name="LaButti K."/>
            <person name="Lindquist E.A."/>
            <person name="Lipzen A."/>
            <person name="Lundell T."/>
            <person name="Morin E."/>
            <person name="Murat C."/>
            <person name="Sun H."/>
            <person name="Tunlid A."/>
            <person name="Henrissat B."/>
            <person name="Grigoriev I.V."/>
            <person name="Hibbett D.S."/>
            <person name="Martin F."/>
            <person name="Nordberg H.P."/>
            <person name="Cantor M.N."/>
            <person name="Hua S.X."/>
        </authorList>
    </citation>
    <scope>NUCLEOTIDE SEQUENCE [LARGE SCALE GENOMIC DNA]</scope>
    <source>
        <strain evidence="2 3">ATCC 200175</strain>
    </source>
</reference>
<evidence type="ECO:0000256" key="1">
    <source>
        <dbReference type="SAM" id="MobiDB-lite"/>
    </source>
</evidence>
<feature type="region of interest" description="Disordered" evidence="1">
    <location>
        <begin position="54"/>
        <end position="76"/>
    </location>
</feature>
<dbReference type="Proteomes" id="UP000053647">
    <property type="component" value="Unassembled WGS sequence"/>
</dbReference>
<sequence length="126" mass="13362">MVKAGVLGSPENKSDSDDALFPKRSPFTTAPIEEGIQGVQMMGLVIFSGEGTPITASPPHYQPTKGKVSPDLEVGSPQEGVRKEFVTEAWNKVPSNPAVSSQGRLGFKNMGNFRENSLLSVGAKGM</sequence>
<evidence type="ECO:0000313" key="2">
    <source>
        <dbReference type="EMBL" id="KIJ10890.1"/>
    </source>
</evidence>
<evidence type="ECO:0000313" key="3">
    <source>
        <dbReference type="Proteomes" id="UP000053647"/>
    </source>
</evidence>